<evidence type="ECO:0000256" key="1">
    <source>
        <dbReference type="ARBA" id="ARBA00006484"/>
    </source>
</evidence>
<dbReference type="PRINTS" id="PR00081">
    <property type="entry name" value="GDHRDH"/>
</dbReference>
<dbReference type="GO" id="GO:0016616">
    <property type="term" value="F:oxidoreductase activity, acting on the CH-OH group of donors, NAD or NADP as acceptor"/>
    <property type="evidence" value="ECO:0007669"/>
    <property type="project" value="TreeGrafter"/>
</dbReference>
<dbReference type="InterPro" id="IPR036291">
    <property type="entry name" value="NAD(P)-bd_dom_sf"/>
</dbReference>
<comment type="similarity">
    <text evidence="1">Belongs to the short-chain dehydrogenases/reductases (SDR) family.</text>
</comment>
<dbReference type="Gene3D" id="3.40.50.720">
    <property type="entry name" value="NAD(P)-binding Rossmann-like Domain"/>
    <property type="match status" value="1"/>
</dbReference>
<name>A0A8J7R3Q1_9HYPH</name>
<dbReference type="PANTHER" id="PTHR42760:SF133">
    <property type="entry name" value="3-OXOACYL-[ACYL-CARRIER-PROTEIN] REDUCTASE"/>
    <property type="match status" value="1"/>
</dbReference>
<gene>
    <name evidence="4" type="ORF">J5Y06_21400</name>
</gene>
<keyword evidence="5" id="KW-1185">Reference proteome</keyword>
<dbReference type="PANTHER" id="PTHR42760">
    <property type="entry name" value="SHORT-CHAIN DEHYDROGENASES/REDUCTASES FAMILY MEMBER"/>
    <property type="match status" value="1"/>
</dbReference>
<evidence type="ECO:0000313" key="4">
    <source>
        <dbReference type="EMBL" id="MBP0441212.1"/>
    </source>
</evidence>
<dbReference type="CDD" id="cd05233">
    <property type="entry name" value="SDR_c"/>
    <property type="match status" value="1"/>
</dbReference>
<dbReference type="InterPro" id="IPR020904">
    <property type="entry name" value="Sc_DH/Rdtase_CS"/>
</dbReference>
<dbReference type="FunFam" id="3.40.50.720:FF:000084">
    <property type="entry name" value="Short-chain dehydrogenase reductase"/>
    <property type="match status" value="1"/>
</dbReference>
<dbReference type="InterPro" id="IPR002347">
    <property type="entry name" value="SDR_fam"/>
</dbReference>
<proteinExistence type="inferred from homology"/>
<comment type="caution">
    <text evidence="4">The sequence shown here is derived from an EMBL/GenBank/DDBJ whole genome shotgun (WGS) entry which is preliminary data.</text>
</comment>
<evidence type="ECO:0000259" key="3">
    <source>
        <dbReference type="SMART" id="SM00822"/>
    </source>
</evidence>
<dbReference type="Proteomes" id="UP000666240">
    <property type="component" value="Unassembled WGS sequence"/>
</dbReference>
<sequence length="250" mass="26493">MFDDLKNKQVLVTGASSGFGQHFARLFARHGAEVTLAARRLESLEAERDALRSSGAVADAVKLDVSQSSSINALFAQRTRPFDIVVNNAGVSGAKRSLDMQESDWDGTLDVNLKGPFLVAQAAARALQQAGRGGSIVNIASIIALRVAHELSAYAASKAGLVHLTRALSLEWARYGIRVNAICPGYFETEMNSAFFKTAPGEALIKRIPQRRLGQPGELDGALLLLASDAGAYITGSTIVVDGGHTNSSL</sequence>
<dbReference type="RefSeq" id="WP_209337243.1">
    <property type="nucleotide sequence ID" value="NZ_JAGIYY010000012.1"/>
</dbReference>
<dbReference type="SMART" id="SM00822">
    <property type="entry name" value="PKS_KR"/>
    <property type="match status" value="1"/>
</dbReference>
<evidence type="ECO:0000313" key="5">
    <source>
        <dbReference type="Proteomes" id="UP000666240"/>
    </source>
</evidence>
<dbReference type="NCBIfam" id="NF005559">
    <property type="entry name" value="PRK07231.1"/>
    <property type="match status" value="1"/>
</dbReference>
<dbReference type="SUPFAM" id="SSF51735">
    <property type="entry name" value="NAD(P)-binding Rossmann-fold domains"/>
    <property type="match status" value="1"/>
</dbReference>
<keyword evidence="2" id="KW-0560">Oxidoreductase</keyword>
<dbReference type="PROSITE" id="PS00061">
    <property type="entry name" value="ADH_SHORT"/>
    <property type="match status" value="1"/>
</dbReference>
<evidence type="ECO:0000256" key="2">
    <source>
        <dbReference type="ARBA" id="ARBA00023002"/>
    </source>
</evidence>
<feature type="domain" description="Ketoreductase" evidence="3">
    <location>
        <begin position="8"/>
        <end position="219"/>
    </location>
</feature>
<dbReference type="Pfam" id="PF13561">
    <property type="entry name" value="adh_short_C2"/>
    <property type="match status" value="1"/>
</dbReference>
<dbReference type="AlphaFoldDB" id="A0A8J7R3Q1"/>
<dbReference type="InterPro" id="IPR057326">
    <property type="entry name" value="KR_dom"/>
</dbReference>
<reference evidence="4" key="1">
    <citation type="submission" date="2021-03" db="EMBL/GenBank/DDBJ databases">
        <title>Genome sequencing and assembly of Tianweitania sediminis.</title>
        <authorList>
            <person name="Chhetri G."/>
        </authorList>
    </citation>
    <scope>NUCLEOTIDE SEQUENCE</scope>
    <source>
        <strain evidence="4">Z8</strain>
    </source>
</reference>
<organism evidence="4 5">
    <name type="scientific">Tianweitania sediminis</name>
    <dbReference type="NCBI Taxonomy" id="1502156"/>
    <lineage>
        <taxon>Bacteria</taxon>
        <taxon>Pseudomonadati</taxon>
        <taxon>Pseudomonadota</taxon>
        <taxon>Alphaproteobacteria</taxon>
        <taxon>Hyphomicrobiales</taxon>
        <taxon>Phyllobacteriaceae</taxon>
        <taxon>Tianweitania</taxon>
    </lineage>
</organism>
<dbReference type="PRINTS" id="PR00080">
    <property type="entry name" value="SDRFAMILY"/>
</dbReference>
<accession>A0A8J7R3Q1</accession>
<protein>
    <submittedName>
        <fullName evidence="4">SDR family oxidoreductase</fullName>
    </submittedName>
</protein>
<dbReference type="EMBL" id="JAGIYY010000012">
    <property type="protein sequence ID" value="MBP0441212.1"/>
    <property type="molecule type" value="Genomic_DNA"/>
</dbReference>